<evidence type="ECO:0000256" key="7">
    <source>
        <dbReference type="ARBA" id="ARBA00022806"/>
    </source>
</evidence>
<dbReference type="CDD" id="cd18023">
    <property type="entry name" value="DEXHc_HFM1"/>
    <property type="match status" value="1"/>
</dbReference>
<keyword evidence="5" id="KW-0863">Zinc-finger</keyword>
<dbReference type="SMART" id="SM00490">
    <property type="entry name" value="HELICc"/>
    <property type="match status" value="1"/>
</dbReference>
<dbReference type="CDD" id="cd18795">
    <property type="entry name" value="SF2_C_Ski2"/>
    <property type="match status" value="1"/>
</dbReference>
<feature type="compositionally biased region" description="Basic and acidic residues" evidence="18">
    <location>
        <begin position="1"/>
        <end position="11"/>
    </location>
</feature>
<dbReference type="SMART" id="SM00487">
    <property type="entry name" value="DEXDc"/>
    <property type="match status" value="1"/>
</dbReference>
<gene>
    <name evidence="21" type="primary">Hfm1</name>
    <name evidence="21" type="ORF">ARDKOR_R09719</name>
</gene>
<evidence type="ECO:0000256" key="8">
    <source>
        <dbReference type="ARBA" id="ARBA00022833"/>
    </source>
</evidence>
<sequence>SFLFSDQDKSKTGTGVSQQPGANFSQNKILSNFPENSDDESVHSTLRKSLFKMPGYVYKNTEFKDSSMDVKEIDTYLNTSENMEEVRKEGLRRNNHHVPINKDSNFTLCRVNDGDIASKNGIKMTSFSNASEILDMTGTTGRKLEMLRAVTEIPTQFRSIFKEFPYFNYAQSKALDDLLYTDRNFVICAPTGSGKTVMFELAITRLLMEAPLPWLNIKVVYMAPIKALCSQRFDDWKEKFGPIGLSCKELTGDTVMDDLFEIHHAHIIITTPEKWDSMTRRWRDNSIVQLVRLFLIDEVHVVKDESRGATLEVVVSRMKTVQASLGHLENHDTVPPLRFVAVSATIPNAEDIAEWLSDSKMPAVCLKIDEDQRPVKLRKIVLGFPCSDNQTEFKFDLTLNYKIASIIQTYSEQKPALVFCATRKGVQQAASVLAKDAKFLLSTEQKQRLQRSANSLKDSKLRDLLMYGVAYHHAGMEISDRKIIEGTFTVGDLPVLFTTSTLAMGVNLPAHLVVIKSTMHYVGGMFQEYSETDILQMIGRAGRPQFDTTATAVIMTRWSTREKYIQMLNGADIIESSLHRHLVEHLNAEIVLHTVTDVTVALEWIRSTFLYIRALKNPTHYGFSSGLDKIGIEAKLQELCLKNLNDLSSFDLIRMDKDNNFKPTETGRLMAWYYIAFDTVKQFFTIKGTETLNELITMISNCTEFLDVKLRTNEKKILNTLNKDKDKITIRFPMEGKIKTREMKINCLIQAQLGCIPIQDFTLTQDTGRIFRNGLRVT</sequence>
<feature type="domain" description="Helicase ATP-binding" evidence="19">
    <location>
        <begin position="176"/>
        <end position="364"/>
    </location>
</feature>
<evidence type="ECO:0000256" key="16">
    <source>
        <dbReference type="ARBA" id="ARBA00071159"/>
    </source>
</evidence>
<dbReference type="GO" id="GO:0008270">
    <property type="term" value="F:zinc ion binding"/>
    <property type="evidence" value="ECO:0007669"/>
    <property type="project" value="UniProtKB-KW"/>
</dbReference>
<dbReference type="SUPFAM" id="SSF46785">
    <property type="entry name" value="Winged helix' DNA-binding domain"/>
    <property type="match status" value="1"/>
</dbReference>
<evidence type="ECO:0000259" key="20">
    <source>
        <dbReference type="PROSITE" id="PS51194"/>
    </source>
</evidence>
<comment type="cofactor">
    <cofactor evidence="1">
        <name>Zn(2+)</name>
        <dbReference type="ChEBI" id="CHEBI:29105"/>
    </cofactor>
</comment>
<dbReference type="InterPro" id="IPR004179">
    <property type="entry name" value="Sec63-dom"/>
</dbReference>
<dbReference type="Pfam" id="PF00271">
    <property type="entry name" value="Helicase_C"/>
    <property type="match status" value="1"/>
</dbReference>
<dbReference type="GO" id="GO:0005524">
    <property type="term" value="F:ATP binding"/>
    <property type="evidence" value="ECO:0007669"/>
    <property type="project" value="UniProtKB-KW"/>
</dbReference>
<dbReference type="Gene3D" id="3.40.50.300">
    <property type="entry name" value="P-loop containing nucleotide triphosphate hydrolases"/>
    <property type="match status" value="2"/>
</dbReference>
<evidence type="ECO:0000256" key="13">
    <source>
        <dbReference type="ARBA" id="ARBA00034808"/>
    </source>
</evidence>
<proteinExistence type="inferred from homology"/>
<keyword evidence="4" id="KW-0547">Nucleotide-binding</keyword>
<dbReference type="SUPFAM" id="SSF158702">
    <property type="entry name" value="Sec63 N-terminal domain-like"/>
    <property type="match status" value="1"/>
</dbReference>
<dbReference type="InterPro" id="IPR052247">
    <property type="entry name" value="Meiotic_Crossover_Helicase"/>
</dbReference>
<evidence type="ECO:0000256" key="3">
    <source>
        <dbReference type="ARBA" id="ARBA00022723"/>
    </source>
</evidence>
<feature type="compositionally biased region" description="Polar residues" evidence="18">
    <location>
        <begin position="12"/>
        <end position="35"/>
    </location>
</feature>
<keyword evidence="22" id="KW-1185">Reference proteome</keyword>
<dbReference type="PANTHER" id="PTHR47835:SF3">
    <property type="entry name" value="HELICASE FOR MEIOSIS 1"/>
    <property type="match status" value="1"/>
</dbReference>
<dbReference type="PANTHER" id="PTHR47835">
    <property type="entry name" value="HFM1, ATP DEPENDENT DNA HELICASE HOMOLOG"/>
    <property type="match status" value="1"/>
</dbReference>
<dbReference type="InterPro" id="IPR036390">
    <property type="entry name" value="WH_DNA-bd_sf"/>
</dbReference>
<keyword evidence="9" id="KW-0067">ATP-binding</keyword>
<dbReference type="Pfam" id="PF02889">
    <property type="entry name" value="Sec63"/>
    <property type="match status" value="1"/>
</dbReference>
<keyword evidence="11" id="KW-0469">Meiosis</keyword>
<dbReference type="PROSITE" id="PS51194">
    <property type="entry name" value="HELICASE_CTER"/>
    <property type="match status" value="1"/>
</dbReference>
<evidence type="ECO:0000256" key="9">
    <source>
        <dbReference type="ARBA" id="ARBA00022840"/>
    </source>
</evidence>
<name>A0A7K8LCY4_9AVES</name>
<evidence type="ECO:0000256" key="4">
    <source>
        <dbReference type="ARBA" id="ARBA00022741"/>
    </source>
</evidence>
<evidence type="ECO:0000313" key="21">
    <source>
        <dbReference type="EMBL" id="NXE27157.1"/>
    </source>
</evidence>
<dbReference type="EC" id="5.6.2.4" evidence="13"/>
<dbReference type="SUPFAM" id="SSF52540">
    <property type="entry name" value="P-loop containing nucleoside triphosphate hydrolases"/>
    <property type="match status" value="1"/>
</dbReference>
<comment type="function">
    <text evidence="15">Required for crossover formation and complete synapsis of homologous chromosomes during meiosis.</text>
</comment>
<dbReference type="GO" id="GO:0043138">
    <property type="term" value="F:3'-5' DNA helicase activity"/>
    <property type="evidence" value="ECO:0007669"/>
    <property type="project" value="UniProtKB-EC"/>
</dbReference>
<dbReference type="Pfam" id="PF00270">
    <property type="entry name" value="DEAD"/>
    <property type="match status" value="1"/>
</dbReference>
<dbReference type="InterPro" id="IPR011545">
    <property type="entry name" value="DEAD/DEAH_box_helicase_dom"/>
</dbReference>
<evidence type="ECO:0000256" key="11">
    <source>
        <dbReference type="ARBA" id="ARBA00023254"/>
    </source>
</evidence>
<evidence type="ECO:0000256" key="1">
    <source>
        <dbReference type="ARBA" id="ARBA00001947"/>
    </source>
</evidence>
<feature type="region of interest" description="Disordered" evidence="18">
    <location>
        <begin position="1"/>
        <end position="41"/>
    </location>
</feature>
<dbReference type="Gene3D" id="1.10.3380.10">
    <property type="entry name" value="Sec63 N-terminal domain-like domain"/>
    <property type="match status" value="1"/>
</dbReference>
<dbReference type="InterPro" id="IPR027417">
    <property type="entry name" value="P-loop_NTPase"/>
</dbReference>
<dbReference type="Pfam" id="PF23445">
    <property type="entry name" value="WHD_SNRNP200"/>
    <property type="match status" value="1"/>
</dbReference>
<dbReference type="FunFam" id="3.40.50.300:FF:001076">
    <property type="entry name" value="ATP-dependent DNA helicase MER3"/>
    <property type="match status" value="1"/>
</dbReference>
<dbReference type="GO" id="GO:0003676">
    <property type="term" value="F:nucleic acid binding"/>
    <property type="evidence" value="ECO:0007669"/>
    <property type="project" value="InterPro"/>
</dbReference>
<dbReference type="FunFam" id="3.40.50.300:FF:000950">
    <property type="entry name" value="probable ATP-dependent DNA helicase HFM1"/>
    <property type="match status" value="1"/>
</dbReference>
<feature type="domain" description="Helicase C-terminal" evidence="20">
    <location>
        <begin position="405"/>
        <end position="590"/>
    </location>
</feature>
<protein>
    <recommendedName>
        <fullName evidence="16">Probable ATP-dependent DNA helicase HFM1</fullName>
        <ecNumber evidence="13">5.6.2.4</ecNumber>
    </recommendedName>
    <alternativeName>
        <fullName evidence="17">DNA 3'-5' helicase HFM1</fullName>
    </alternativeName>
</protein>
<dbReference type="InterPro" id="IPR001650">
    <property type="entry name" value="Helicase_C-like"/>
</dbReference>
<keyword evidence="8" id="KW-0862">Zinc</keyword>
<keyword evidence="3" id="KW-0479">Metal-binding</keyword>
<dbReference type="FunFam" id="1.10.3380.10:FF:000006">
    <property type="entry name" value="probable ATP-dependent DNA helicase HFM1 isoform X1"/>
    <property type="match status" value="1"/>
</dbReference>
<evidence type="ECO:0000256" key="15">
    <source>
        <dbReference type="ARBA" id="ARBA00059912"/>
    </source>
</evidence>
<accession>A0A7K8LCY4</accession>
<dbReference type="Gene3D" id="1.10.10.10">
    <property type="entry name" value="Winged helix-like DNA-binding domain superfamily/Winged helix DNA-binding domain"/>
    <property type="match status" value="1"/>
</dbReference>
<evidence type="ECO:0000256" key="18">
    <source>
        <dbReference type="SAM" id="MobiDB-lite"/>
    </source>
</evidence>
<dbReference type="Proteomes" id="UP000560386">
    <property type="component" value="Unassembled WGS sequence"/>
</dbReference>
<evidence type="ECO:0000256" key="6">
    <source>
        <dbReference type="ARBA" id="ARBA00022801"/>
    </source>
</evidence>
<dbReference type="FunFam" id="1.10.10.10:FF:000012">
    <property type="entry name" value="U5 small nuclear ribonucleoprotein helicase"/>
    <property type="match status" value="1"/>
</dbReference>
<evidence type="ECO:0000256" key="12">
    <source>
        <dbReference type="ARBA" id="ARBA00034617"/>
    </source>
</evidence>
<dbReference type="EMBL" id="VWPR01001387">
    <property type="protein sequence ID" value="NXE27157.1"/>
    <property type="molecule type" value="Genomic_DNA"/>
</dbReference>
<evidence type="ECO:0000256" key="10">
    <source>
        <dbReference type="ARBA" id="ARBA00023235"/>
    </source>
</evidence>
<dbReference type="InterPro" id="IPR057842">
    <property type="entry name" value="WH_MER3"/>
</dbReference>
<dbReference type="AlphaFoldDB" id="A0A7K8LCY4"/>
<evidence type="ECO:0000256" key="2">
    <source>
        <dbReference type="ARBA" id="ARBA00010140"/>
    </source>
</evidence>
<evidence type="ECO:0000256" key="14">
    <source>
        <dbReference type="ARBA" id="ARBA00048988"/>
    </source>
</evidence>
<comment type="catalytic activity">
    <reaction evidence="14">
        <text>ATP + H2O = ADP + phosphate + H(+)</text>
        <dbReference type="Rhea" id="RHEA:13065"/>
        <dbReference type="ChEBI" id="CHEBI:15377"/>
        <dbReference type="ChEBI" id="CHEBI:15378"/>
        <dbReference type="ChEBI" id="CHEBI:30616"/>
        <dbReference type="ChEBI" id="CHEBI:43474"/>
        <dbReference type="ChEBI" id="CHEBI:456216"/>
        <dbReference type="EC" id="5.6.2.4"/>
    </reaction>
</comment>
<organism evidence="21 22">
    <name type="scientific">Ardeotis kori</name>
    <dbReference type="NCBI Taxonomy" id="89386"/>
    <lineage>
        <taxon>Eukaryota</taxon>
        <taxon>Metazoa</taxon>
        <taxon>Chordata</taxon>
        <taxon>Craniata</taxon>
        <taxon>Vertebrata</taxon>
        <taxon>Euteleostomi</taxon>
        <taxon>Archelosauria</taxon>
        <taxon>Archosauria</taxon>
        <taxon>Dinosauria</taxon>
        <taxon>Saurischia</taxon>
        <taxon>Theropoda</taxon>
        <taxon>Coelurosauria</taxon>
        <taxon>Aves</taxon>
        <taxon>Neognathae</taxon>
        <taxon>Neoaves</taxon>
        <taxon>Otidimorphae</taxon>
        <taxon>Otidiformes</taxon>
        <taxon>Otididae</taxon>
        <taxon>Ardeotis</taxon>
    </lineage>
</organism>
<reference evidence="21 22" key="1">
    <citation type="submission" date="2019-09" db="EMBL/GenBank/DDBJ databases">
        <title>Bird 10,000 Genomes (B10K) Project - Family phase.</title>
        <authorList>
            <person name="Zhang G."/>
        </authorList>
    </citation>
    <scope>NUCLEOTIDE SEQUENCE [LARGE SCALE GENOMIC DNA]</scope>
    <source>
        <strain evidence="21">B10K-CU-031-01</strain>
        <tissue evidence="21">Muscle</tissue>
    </source>
</reference>
<dbReference type="InterPro" id="IPR036388">
    <property type="entry name" value="WH-like_DNA-bd_sf"/>
</dbReference>
<evidence type="ECO:0000256" key="5">
    <source>
        <dbReference type="ARBA" id="ARBA00022771"/>
    </source>
</evidence>
<feature type="non-terminal residue" evidence="21">
    <location>
        <position position="778"/>
    </location>
</feature>
<evidence type="ECO:0000259" key="19">
    <source>
        <dbReference type="PROSITE" id="PS51192"/>
    </source>
</evidence>
<comment type="caution">
    <text evidence="21">The sequence shown here is derived from an EMBL/GenBank/DDBJ whole genome shotgun (WGS) entry which is preliminary data.</text>
</comment>
<keyword evidence="6" id="KW-0378">Hydrolase</keyword>
<comment type="catalytic activity">
    <reaction evidence="12">
        <text>Couples ATP hydrolysis with the unwinding of duplex DNA by translocating in the 3'-5' direction.</text>
        <dbReference type="EC" id="5.6.2.4"/>
    </reaction>
</comment>
<dbReference type="InterPro" id="IPR014001">
    <property type="entry name" value="Helicase_ATP-bd"/>
</dbReference>
<dbReference type="GO" id="GO:0007131">
    <property type="term" value="P:reciprocal meiotic recombination"/>
    <property type="evidence" value="ECO:0007669"/>
    <property type="project" value="UniProtKB-ARBA"/>
</dbReference>
<feature type="non-terminal residue" evidence="21">
    <location>
        <position position="1"/>
    </location>
</feature>
<evidence type="ECO:0000256" key="17">
    <source>
        <dbReference type="ARBA" id="ARBA00093665"/>
    </source>
</evidence>
<comment type="similarity">
    <text evidence="2">Belongs to the helicase family. SKI2 subfamily.</text>
</comment>
<keyword evidence="7 21" id="KW-0347">Helicase</keyword>
<dbReference type="GO" id="GO:0016787">
    <property type="term" value="F:hydrolase activity"/>
    <property type="evidence" value="ECO:0007669"/>
    <property type="project" value="UniProtKB-KW"/>
</dbReference>
<dbReference type="PROSITE" id="PS51192">
    <property type="entry name" value="HELICASE_ATP_BIND_1"/>
    <property type="match status" value="1"/>
</dbReference>
<evidence type="ECO:0000313" key="22">
    <source>
        <dbReference type="Proteomes" id="UP000560386"/>
    </source>
</evidence>
<keyword evidence="10" id="KW-0413">Isomerase</keyword>